<dbReference type="EMBL" id="BPLR01006892">
    <property type="protein sequence ID" value="GIY13095.1"/>
    <property type="molecule type" value="Genomic_DNA"/>
</dbReference>
<name>A0AAV4QUF4_CAEEX</name>
<feature type="compositionally biased region" description="Basic and acidic residues" evidence="1">
    <location>
        <begin position="57"/>
        <end position="68"/>
    </location>
</feature>
<feature type="compositionally biased region" description="Basic residues" evidence="1">
    <location>
        <begin position="97"/>
        <end position="106"/>
    </location>
</feature>
<dbReference type="Proteomes" id="UP001054945">
    <property type="component" value="Unassembled WGS sequence"/>
</dbReference>
<feature type="compositionally biased region" description="Polar residues" evidence="1">
    <location>
        <begin position="69"/>
        <end position="79"/>
    </location>
</feature>
<organism evidence="2 3">
    <name type="scientific">Caerostris extrusa</name>
    <name type="common">Bark spider</name>
    <name type="synonym">Caerostris bankana</name>
    <dbReference type="NCBI Taxonomy" id="172846"/>
    <lineage>
        <taxon>Eukaryota</taxon>
        <taxon>Metazoa</taxon>
        <taxon>Ecdysozoa</taxon>
        <taxon>Arthropoda</taxon>
        <taxon>Chelicerata</taxon>
        <taxon>Arachnida</taxon>
        <taxon>Araneae</taxon>
        <taxon>Araneomorphae</taxon>
        <taxon>Entelegynae</taxon>
        <taxon>Araneoidea</taxon>
        <taxon>Araneidae</taxon>
        <taxon>Caerostris</taxon>
    </lineage>
</organism>
<feature type="region of interest" description="Disordered" evidence="1">
    <location>
        <begin position="1"/>
        <end position="128"/>
    </location>
</feature>
<comment type="caution">
    <text evidence="2">The sequence shown here is derived from an EMBL/GenBank/DDBJ whole genome shotgun (WGS) entry which is preliminary data.</text>
</comment>
<proteinExistence type="predicted"/>
<evidence type="ECO:0000313" key="2">
    <source>
        <dbReference type="EMBL" id="GIY13095.1"/>
    </source>
</evidence>
<evidence type="ECO:0000256" key="1">
    <source>
        <dbReference type="SAM" id="MobiDB-lite"/>
    </source>
</evidence>
<protein>
    <submittedName>
        <fullName evidence="2">Uncharacterized protein</fullName>
    </submittedName>
</protein>
<keyword evidence="3" id="KW-1185">Reference proteome</keyword>
<accession>A0AAV4QUF4</accession>
<sequence length="152" mass="17977">MKRKKSNGEAIFDDAYRFAQENNQQYSKSSKEGKKNKLRGRSKRPIENPLIQNKFSGKRDPRPEEHDYISSTYPNTQSDRGIGYSRSKFSSEERKRNQSLRRKPRPSRNYQQTKLRNRDRSPYAKFDSSEEVTFNVKDHSGIYNGYEQKKAN</sequence>
<reference evidence="2 3" key="1">
    <citation type="submission" date="2021-06" db="EMBL/GenBank/DDBJ databases">
        <title>Caerostris extrusa draft genome.</title>
        <authorList>
            <person name="Kono N."/>
            <person name="Arakawa K."/>
        </authorList>
    </citation>
    <scope>NUCLEOTIDE SEQUENCE [LARGE SCALE GENOMIC DNA]</scope>
</reference>
<dbReference type="AlphaFoldDB" id="A0AAV4QUF4"/>
<evidence type="ECO:0000313" key="3">
    <source>
        <dbReference type="Proteomes" id="UP001054945"/>
    </source>
</evidence>
<gene>
    <name evidence="2" type="ORF">CEXT_713521</name>
</gene>